<dbReference type="InterPro" id="IPR011429">
    <property type="entry name" value="Cyt_c_Planctomycete-type"/>
</dbReference>
<proteinExistence type="predicted"/>
<dbReference type="InterPro" id="IPR011444">
    <property type="entry name" value="DUF1549"/>
</dbReference>
<dbReference type="Proteomes" id="UP000318017">
    <property type="component" value="Chromosome"/>
</dbReference>
<feature type="domain" description="Cytochrome c" evidence="5">
    <location>
        <begin position="35"/>
        <end position="135"/>
    </location>
</feature>
<dbReference type="InterPro" id="IPR022655">
    <property type="entry name" value="DUF1553"/>
</dbReference>
<dbReference type="PANTHER" id="PTHR35889:SF3">
    <property type="entry name" value="F-BOX DOMAIN-CONTAINING PROTEIN"/>
    <property type="match status" value="1"/>
</dbReference>
<evidence type="ECO:0000256" key="4">
    <source>
        <dbReference type="SAM" id="SignalP"/>
    </source>
</evidence>
<reference evidence="6 7" key="1">
    <citation type="submission" date="2019-02" db="EMBL/GenBank/DDBJ databases">
        <title>Deep-cultivation of Planctomycetes and their phenomic and genomic characterization uncovers novel biology.</title>
        <authorList>
            <person name="Wiegand S."/>
            <person name="Jogler M."/>
            <person name="Boedeker C."/>
            <person name="Pinto D."/>
            <person name="Vollmers J."/>
            <person name="Rivas-Marin E."/>
            <person name="Kohn T."/>
            <person name="Peeters S.H."/>
            <person name="Heuer A."/>
            <person name="Rast P."/>
            <person name="Oberbeckmann S."/>
            <person name="Bunk B."/>
            <person name="Jeske O."/>
            <person name="Meyerdierks A."/>
            <person name="Storesund J.E."/>
            <person name="Kallscheuer N."/>
            <person name="Luecker S."/>
            <person name="Lage O.M."/>
            <person name="Pohl T."/>
            <person name="Merkel B.J."/>
            <person name="Hornburger P."/>
            <person name="Mueller R.-W."/>
            <person name="Bruemmer F."/>
            <person name="Labrenz M."/>
            <person name="Spormann A.M."/>
            <person name="Op den Camp H."/>
            <person name="Overmann J."/>
            <person name="Amann R."/>
            <person name="Jetten M.S.M."/>
            <person name="Mascher T."/>
            <person name="Medema M.H."/>
            <person name="Devos D.P."/>
            <person name="Kaster A.-K."/>
            <person name="Ovreas L."/>
            <person name="Rohde M."/>
            <person name="Galperin M.Y."/>
            <person name="Jogler C."/>
        </authorList>
    </citation>
    <scope>NUCLEOTIDE SEQUENCE [LARGE SCALE GENOMIC DNA]</scope>
    <source>
        <strain evidence="6 7">Q31a</strain>
    </source>
</reference>
<dbReference type="OrthoDB" id="127107at2"/>
<dbReference type="Pfam" id="PF07587">
    <property type="entry name" value="PSD1"/>
    <property type="match status" value="1"/>
</dbReference>
<organism evidence="6 7">
    <name type="scientific">Aureliella helgolandensis</name>
    <dbReference type="NCBI Taxonomy" id="2527968"/>
    <lineage>
        <taxon>Bacteria</taxon>
        <taxon>Pseudomonadati</taxon>
        <taxon>Planctomycetota</taxon>
        <taxon>Planctomycetia</taxon>
        <taxon>Pirellulales</taxon>
        <taxon>Pirellulaceae</taxon>
        <taxon>Aureliella</taxon>
    </lineage>
</organism>
<dbReference type="Pfam" id="PF07635">
    <property type="entry name" value="PSCyt1"/>
    <property type="match status" value="1"/>
</dbReference>
<dbReference type="EMBL" id="CP036298">
    <property type="protein sequence ID" value="QDV26411.1"/>
    <property type="molecule type" value="Genomic_DNA"/>
</dbReference>
<dbReference type="AlphaFoldDB" id="A0A518GCT8"/>
<dbReference type="InterPro" id="IPR009056">
    <property type="entry name" value="Cyt_c-like_dom"/>
</dbReference>
<feature type="chain" id="PRO_5021702567" evidence="4">
    <location>
        <begin position="24"/>
        <end position="837"/>
    </location>
</feature>
<feature type="signal peptide" evidence="4">
    <location>
        <begin position="1"/>
        <end position="23"/>
    </location>
</feature>
<evidence type="ECO:0000256" key="1">
    <source>
        <dbReference type="ARBA" id="ARBA00022723"/>
    </source>
</evidence>
<dbReference type="PROSITE" id="PS51007">
    <property type="entry name" value="CYTC"/>
    <property type="match status" value="1"/>
</dbReference>
<keyword evidence="3" id="KW-0349">Heme</keyword>
<evidence type="ECO:0000313" key="6">
    <source>
        <dbReference type="EMBL" id="QDV26411.1"/>
    </source>
</evidence>
<accession>A0A518GCT8</accession>
<evidence type="ECO:0000259" key="5">
    <source>
        <dbReference type="PROSITE" id="PS51007"/>
    </source>
</evidence>
<dbReference type="PANTHER" id="PTHR35889">
    <property type="entry name" value="CYCLOINULO-OLIGOSACCHARIDE FRUCTANOTRANSFERASE-RELATED"/>
    <property type="match status" value="1"/>
</dbReference>
<evidence type="ECO:0000256" key="2">
    <source>
        <dbReference type="ARBA" id="ARBA00023004"/>
    </source>
</evidence>
<dbReference type="Pfam" id="PF07583">
    <property type="entry name" value="PSCyt2"/>
    <property type="match status" value="1"/>
</dbReference>
<dbReference type="KEGG" id="ahel:Q31a_47850"/>
<sequence length="837" mass="93373" precursor="true">MNVLRIRTVLTCLVLVIPGAVLLSPAAGQEGIGAADRGEGLRLFESKIRPVLAEHCYECHSARDGADEGGLQLDTPRAIQAGGDRGNLAVSKMPNASLLLRAIAHTDVDIAMPPKQDRLSDTIVGDFRKWIELGAVVPEREVNDVQGREKTQAHWALQPICKAKIPDLRGSTWAKKPVDAFILAGLEAQGLEPSADAPVNVLLRRLHFDVVGLPPSPADILRFTALVAAEGMDLAVAQEVDRLLETQEFGERWGRHWLDVARFAESSGKAANISFPYAWRFRDYVFDCFNDDLPFDRFILEQIAGDLLPYESDQQRARLLIATGFLAIGVKNLDEMSAPQFRADVIDEQIDTVTRAFTGSSVACARCHDHKFESYTMEDYYALAGIFSSTKTLFGTWVAPSNRVGGDPLPLPIGREPIVLHKSISAERVASLKAEKESLLREREDFQAMNMGAMMMSEGKEKVPKKEFTLRDALRIFWRVGAIDGQLEKVDANGNAIPLAMGVLDDETITDATLLLQGDIKQPNIDVPRGVPFFDAMDEAHQRLQFPADQSGRLELAQWLTHATHPLTARVYVNRVWKHLMGEGIVRTVDDFGTTGEAPSHPDLLDYLATRFVEDGWSTKRLVRHLLLSRTYRQSSEHREAAFLADPDNRLLWRQSKRRLEAEAMRDAMLAVSGEIDLQRPIGSLVGRVIGDRPISLIGLDKRLPPDLDGTVHRSVYLPVIRDRMPDILDLFDVANPDFVSGAREATSTPLQSLYLMNSPFVRDRAAAMKKRLQAEADTTEERLRLAFEYCYARPPFADESQRLSEFLNSTAREEAELAWVDVCHSLLVTAEFRNLD</sequence>
<keyword evidence="7" id="KW-1185">Reference proteome</keyword>
<gene>
    <name evidence="6" type="ORF">Q31a_47850</name>
</gene>
<evidence type="ECO:0000256" key="3">
    <source>
        <dbReference type="PROSITE-ProRule" id="PRU00433"/>
    </source>
</evidence>
<evidence type="ECO:0000313" key="7">
    <source>
        <dbReference type="Proteomes" id="UP000318017"/>
    </source>
</evidence>
<name>A0A518GCT8_9BACT</name>
<dbReference type="RefSeq" id="WP_145082536.1">
    <property type="nucleotide sequence ID" value="NZ_CP036298.1"/>
</dbReference>
<keyword evidence="4" id="KW-0732">Signal</keyword>
<dbReference type="GO" id="GO:0046872">
    <property type="term" value="F:metal ion binding"/>
    <property type="evidence" value="ECO:0007669"/>
    <property type="project" value="UniProtKB-KW"/>
</dbReference>
<protein>
    <submittedName>
        <fullName evidence="6">Planctomycete cytochrome C</fullName>
    </submittedName>
</protein>
<dbReference type="GO" id="GO:0009055">
    <property type="term" value="F:electron transfer activity"/>
    <property type="evidence" value="ECO:0007669"/>
    <property type="project" value="InterPro"/>
</dbReference>
<keyword evidence="2 3" id="KW-0408">Iron</keyword>
<keyword evidence="1 3" id="KW-0479">Metal-binding</keyword>
<dbReference type="GO" id="GO:0020037">
    <property type="term" value="F:heme binding"/>
    <property type="evidence" value="ECO:0007669"/>
    <property type="project" value="InterPro"/>
</dbReference>